<protein>
    <recommendedName>
        <fullName evidence="6">S-layer protein</fullName>
    </recommendedName>
</protein>
<feature type="region of interest" description="Disordered" evidence="1">
    <location>
        <begin position="185"/>
        <end position="204"/>
    </location>
</feature>
<sequence length="550" mass="60410">MNSTARLGKSLMLLSLALMLWCIGLTIPVPQAHASSYSYEAAPKGTVGVTKPNLTFYFDTDLAFAPSSYTMTLNGQIVPASYDHNKGTFTYTPDKDLAPGNYTVQMSITYPGYKPIEQSWSFTVAKDATSRFEAPAPEDLAGLAAINDYRVLYGLPQLQMNDRLLAMAKAHAKYLDANKIAQGDKSAESLHDQNPNKPGFFGQSPRERAAYYGYSAKLGEDAAYHVGSISETVDVLFDAPYHRSPFLSPDAKEVGIAKIGDYTIIEFGFGSSENSPIVVSPADGERYVPTSFDGNEAPDPLRMHTSGNYPVGYPIMAQYFGENVDKIKLLSAELTDNAKQKIDLFANSPENDDKLTNAVILLPRKPLQADQTYLVKLSLQVTKKDGTTTTESKEWNFTTEPLPQLGKTKLHRNASDYLKQAVTVLPIQRKASFGLDDSSYSVDGVSFPMQRTPVIVDGSSYLYIRDLAAALGANVEWDEQQRAAVYTKGTLKVTLYTTRNAYEVNGDLRQTNTPARLVGDNTMVPVRLLAEVLGAKVDYAEATRTVMITY</sequence>
<dbReference type="SUPFAM" id="SSF55383">
    <property type="entry name" value="Copper amine oxidase, domain N"/>
    <property type="match status" value="2"/>
</dbReference>
<comment type="caution">
    <text evidence="4">The sequence shown here is derived from an EMBL/GenBank/DDBJ whole genome shotgun (WGS) entry which is preliminary data.</text>
</comment>
<dbReference type="eggNOG" id="COG2340">
    <property type="taxonomic scope" value="Bacteria"/>
</dbReference>
<feature type="domain" description="Copper amine oxidase-like N-terminal" evidence="3">
    <location>
        <begin position="442"/>
        <end position="548"/>
    </location>
</feature>
<dbReference type="AlphaFoldDB" id="A0A081P363"/>
<dbReference type="Proteomes" id="UP000028123">
    <property type="component" value="Unassembled WGS sequence"/>
</dbReference>
<name>A0A081P363_9BACL</name>
<feature type="domain" description="SCP" evidence="2">
    <location>
        <begin position="143"/>
        <end position="258"/>
    </location>
</feature>
<dbReference type="InterPro" id="IPR036582">
    <property type="entry name" value="Mao_N_sf"/>
</dbReference>
<dbReference type="InterPro" id="IPR012854">
    <property type="entry name" value="Cu_amine_oxidase-like_N"/>
</dbReference>
<dbReference type="Gene3D" id="3.40.33.10">
    <property type="entry name" value="CAP"/>
    <property type="match status" value="1"/>
</dbReference>
<gene>
    <name evidence="4" type="ORF">ET33_05460</name>
</gene>
<organism evidence="4 5">
    <name type="scientific">Paenibacillus tyrfis</name>
    <dbReference type="NCBI Taxonomy" id="1501230"/>
    <lineage>
        <taxon>Bacteria</taxon>
        <taxon>Bacillati</taxon>
        <taxon>Bacillota</taxon>
        <taxon>Bacilli</taxon>
        <taxon>Bacillales</taxon>
        <taxon>Paenibacillaceae</taxon>
        <taxon>Paenibacillus</taxon>
    </lineage>
</organism>
<evidence type="ECO:0000313" key="4">
    <source>
        <dbReference type="EMBL" id="KEQ25136.1"/>
    </source>
</evidence>
<dbReference type="Pfam" id="PF00188">
    <property type="entry name" value="CAP"/>
    <property type="match status" value="1"/>
</dbReference>
<dbReference type="SUPFAM" id="SSF55797">
    <property type="entry name" value="PR-1-like"/>
    <property type="match status" value="1"/>
</dbReference>
<evidence type="ECO:0000313" key="5">
    <source>
        <dbReference type="Proteomes" id="UP000028123"/>
    </source>
</evidence>
<keyword evidence="5" id="KW-1185">Reference proteome</keyword>
<reference evidence="4 5" key="1">
    <citation type="submission" date="2014-06" db="EMBL/GenBank/DDBJ databases">
        <title>Draft genome sequence of Paenibacillus sp. MSt1.</title>
        <authorList>
            <person name="Aw Y.K."/>
            <person name="Ong K.S."/>
            <person name="Gan H.M."/>
            <person name="Lee S.M."/>
        </authorList>
    </citation>
    <scope>NUCLEOTIDE SEQUENCE [LARGE SCALE GENOMIC DNA]</scope>
    <source>
        <strain evidence="4 5">MSt1</strain>
    </source>
</reference>
<dbReference type="EMBL" id="JNVM01000012">
    <property type="protein sequence ID" value="KEQ25136.1"/>
    <property type="molecule type" value="Genomic_DNA"/>
</dbReference>
<dbReference type="InterPro" id="IPR035940">
    <property type="entry name" value="CAP_sf"/>
</dbReference>
<dbReference type="InterPro" id="IPR014044">
    <property type="entry name" value="CAP_dom"/>
</dbReference>
<accession>A0A081P363</accession>
<dbReference type="Pfam" id="PF07833">
    <property type="entry name" value="Cu_amine_oxidN1"/>
    <property type="match status" value="1"/>
</dbReference>
<evidence type="ECO:0000259" key="2">
    <source>
        <dbReference type="Pfam" id="PF00188"/>
    </source>
</evidence>
<evidence type="ECO:0000259" key="3">
    <source>
        <dbReference type="Pfam" id="PF07833"/>
    </source>
</evidence>
<evidence type="ECO:0008006" key="6">
    <source>
        <dbReference type="Google" id="ProtNLM"/>
    </source>
</evidence>
<proteinExistence type="predicted"/>
<dbReference type="CDD" id="cd05379">
    <property type="entry name" value="CAP_bacterial"/>
    <property type="match status" value="1"/>
</dbReference>
<dbReference type="RefSeq" id="WP_036683697.1">
    <property type="nucleotide sequence ID" value="NZ_JNVM01000012.1"/>
</dbReference>
<dbReference type="Gene3D" id="3.30.457.10">
    <property type="entry name" value="Copper amine oxidase-like, N-terminal domain"/>
    <property type="match status" value="1"/>
</dbReference>
<evidence type="ECO:0000256" key="1">
    <source>
        <dbReference type="SAM" id="MobiDB-lite"/>
    </source>
</evidence>